<dbReference type="GO" id="GO:0008270">
    <property type="term" value="F:zinc ion binding"/>
    <property type="evidence" value="ECO:0007669"/>
    <property type="project" value="InterPro"/>
</dbReference>
<evidence type="ECO:0000256" key="1">
    <source>
        <dbReference type="ARBA" id="ARBA00023242"/>
    </source>
</evidence>
<gene>
    <name evidence="4" type="ORF">CC80DRAFT_311829</name>
</gene>
<dbReference type="Proteomes" id="UP000800035">
    <property type="component" value="Unassembled WGS sequence"/>
</dbReference>
<feature type="domain" description="Zn(2)-C6 fungal-type" evidence="3">
    <location>
        <begin position="77"/>
        <end position="106"/>
    </location>
</feature>
<proteinExistence type="predicted"/>
<feature type="compositionally biased region" description="Basic residues" evidence="2">
    <location>
        <begin position="1"/>
        <end position="11"/>
    </location>
</feature>
<feature type="compositionally biased region" description="Low complexity" evidence="2">
    <location>
        <begin position="12"/>
        <end position="32"/>
    </location>
</feature>
<sequence>MFWQKSKRSRSRAGSDASSHASSVSSQVSDESTGATQRTLGILNKLLKDHHNNVNCIVKDLRDPKRRRLRLARPKKACLNCRRRRIRCNNERTCGPCKSAELTSNCYRKLYAHSVSE</sequence>
<evidence type="ECO:0000256" key="2">
    <source>
        <dbReference type="SAM" id="MobiDB-lite"/>
    </source>
</evidence>
<reference evidence="4" key="1">
    <citation type="journal article" date="2020" name="Stud. Mycol.">
        <title>101 Dothideomycetes genomes: a test case for predicting lifestyles and emergence of pathogens.</title>
        <authorList>
            <person name="Haridas S."/>
            <person name="Albert R."/>
            <person name="Binder M."/>
            <person name="Bloem J."/>
            <person name="Labutti K."/>
            <person name="Salamov A."/>
            <person name="Andreopoulos B."/>
            <person name="Baker S."/>
            <person name="Barry K."/>
            <person name="Bills G."/>
            <person name="Bluhm B."/>
            <person name="Cannon C."/>
            <person name="Castanera R."/>
            <person name="Culley D."/>
            <person name="Daum C."/>
            <person name="Ezra D."/>
            <person name="Gonzalez J."/>
            <person name="Henrissat B."/>
            <person name="Kuo A."/>
            <person name="Liang C."/>
            <person name="Lipzen A."/>
            <person name="Lutzoni F."/>
            <person name="Magnuson J."/>
            <person name="Mondo S."/>
            <person name="Nolan M."/>
            <person name="Ohm R."/>
            <person name="Pangilinan J."/>
            <person name="Park H.-J."/>
            <person name="Ramirez L."/>
            <person name="Alfaro M."/>
            <person name="Sun H."/>
            <person name="Tritt A."/>
            <person name="Yoshinaga Y."/>
            <person name="Zwiers L.-H."/>
            <person name="Turgeon B."/>
            <person name="Goodwin S."/>
            <person name="Spatafora J."/>
            <person name="Crous P."/>
            <person name="Grigoriev I."/>
        </authorList>
    </citation>
    <scope>NUCLEOTIDE SEQUENCE</scope>
    <source>
        <strain evidence="4">CBS 675.92</strain>
    </source>
</reference>
<dbReference type="PROSITE" id="PS00463">
    <property type="entry name" value="ZN2_CY6_FUNGAL_1"/>
    <property type="match status" value="1"/>
</dbReference>
<evidence type="ECO:0000313" key="5">
    <source>
        <dbReference type="Proteomes" id="UP000800035"/>
    </source>
</evidence>
<dbReference type="PROSITE" id="PS50048">
    <property type="entry name" value="ZN2_CY6_FUNGAL_2"/>
    <property type="match status" value="1"/>
</dbReference>
<evidence type="ECO:0000259" key="3">
    <source>
        <dbReference type="PROSITE" id="PS50048"/>
    </source>
</evidence>
<evidence type="ECO:0000313" key="4">
    <source>
        <dbReference type="EMBL" id="KAF1959852.1"/>
    </source>
</evidence>
<dbReference type="InterPro" id="IPR036864">
    <property type="entry name" value="Zn2-C6_fun-type_DNA-bd_sf"/>
</dbReference>
<protein>
    <recommendedName>
        <fullName evidence="3">Zn(2)-C6 fungal-type domain-containing protein</fullName>
    </recommendedName>
</protein>
<organism evidence="4 5">
    <name type="scientific">Byssothecium circinans</name>
    <dbReference type="NCBI Taxonomy" id="147558"/>
    <lineage>
        <taxon>Eukaryota</taxon>
        <taxon>Fungi</taxon>
        <taxon>Dikarya</taxon>
        <taxon>Ascomycota</taxon>
        <taxon>Pezizomycotina</taxon>
        <taxon>Dothideomycetes</taxon>
        <taxon>Pleosporomycetidae</taxon>
        <taxon>Pleosporales</taxon>
        <taxon>Massarineae</taxon>
        <taxon>Massarinaceae</taxon>
        <taxon>Byssothecium</taxon>
    </lineage>
</organism>
<name>A0A6A5U7M4_9PLEO</name>
<dbReference type="SUPFAM" id="SSF57701">
    <property type="entry name" value="Zn2/Cys6 DNA-binding domain"/>
    <property type="match status" value="1"/>
</dbReference>
<keyword evidence="5" id="KW-1185">Reference proteome</keyword>
<dbReference type="InterPro" id="IPR001138">
    <property type="entry name" value="Zn2Cys6_DnaBD"/>
</dbReference>
<feature type="region of interest" description="Disordered" evidence="2">
    <location>
        <begin position="1"/>
        <end position="35"/>
    </location>
</feature>
<keyword evidence="1" id="KW-0539">Nucleus</keyword>
<dbReference type="AlphaFoldDB" id="A0A6A5U7M4"/>
<accession>A0A6A5U7M4</accession>
<dbReference type="EMBL" id="ML976984">
    <property type="protein sequence ID" value="KAF1959852.1"/>
    <property type="molecule type" value="Genomic_DNA"/>
</dbReference>
<dbReference type="GO" id="GO:0000981">
    <property type="term" value="F:DNA-binding transcription factor activity, RNA polymerase II-specific"/>
    <property type="evidence" value="ECO:0007669"/>
    <property type="project" value="InterPro"/>
</dbReference>